<dbReference type="Pfam" id="PF04935">
    <property type="entry name" value="SURF6"/>
    <property type="match status" value="1"/>
</dbReference>
<feature type="region of interest" description="Disordered" evidence="4">
    <location>
        <begin position="130"/>
        <end position="371"/>
    </location>
</feature>
<comment type="subcellular location">
    <subcellularLocation>
        <location evidence="1">Nucleus</location>
    </subcellularLocation>
</comment>
<evidence type="ECO:0000256" key="2">
    <source>
        <dbReference type="ARBA" id="ARBA00005904"/>
    </source>
</evidence>
<gene>
    <name evidence="7" type="primary">RRP14</name>
    <name evidence="7" type="ORF">A0H81_03317</name>
</gene>
<feature type="compositionally biased region" description="Basic and acidic residues" evidence="4">
    <location>
        <begin position="338"/>
        <end position="347"/>
    </location>
</feature>
<dbReference type="GO" id="GO:0042273">
    <property type="term" value="P:ribosomal large subunit biogenesis"/>
    <property type="evidence" value="ECO:0007669"/>
    <property type="project" value="TreeGrafter"/>
</dbReference>
<reference evidence="7 8" key="1">
    <citation type="submission" date="2016-03" db="EMBL/GenBank/DDBJ databases">
        <title>Whole genome sequencing of Grifola frondosa 9006-11.</title>
        <authorList>
            <person name="Min B."/>
            <person name="Park H."/>
            <person name="Kim J.-G."/>
            <person name="Cho H."/>
            <person name="Oh Y.-L."/>
            <person name="Kong W.-S."/>
            <person name="Choi I.-G."/>
        </authorList>
    </citation>
    <scope>NUCLEOTIDE SEQUENCE [LARGE SCALE GENOMIC DNA]</scope>
    <source>
        <strain evidence="7 8">9006-11</strain>
    </source>
</reference>
<proteinExistence type="inferred from homology"/>
<feature type="compositionally biased region" description="Polar residues" evidence="4">
    <location>
        <begin position="218"/>
        <end position="228"/>
    </location>
</feature>
<dbReference type="PANTHER" id="PTHR14369">
    <property type="entry name" value="SURFEIT LOCUS PROTEIN 6"/>
    <property type="match status" value="1"/>
</dbReference>
<dbReference type="Proteomes" id="UP000092993">
    <property type="component" value="Unassembled WGS sequence"/>
</dbReference>
<dbReference type="InterPro" id="IPR029190">
    <property type="entry name" value="Rrp14/SURF6_C"/>
</dbReference>
<keyword evidence="3" id="KW-0539">Nucleus</keyword>
<feature type="domain" description="Ribosomal RNA-processing protein 14/surfeit locus protein 6 C-terminal" evidence="5">
    <location>
        <begin position="259"/>
        <end position="334"/>
    </location>
</feature>
<comment type="similarity">
    <text evidence="2">Belongs to the SURF6 family.</text>
</comment>
<dbReference type="GO" id="GO:0003723">
    <property type="term" value="F:RNA binding"/>
    <property type="evidence" value="ECO:0007669"/>
    <property type="project" value="TreeGrafter"/>
</dbReference>
<feature type="domain" description="Ribosomal RNA-processing protein 14 N-terminal" evidence="6">
    <location>
        <begin position="11"/>
        <end position="65"/>
    </location>
</feature>
<feature type="compositionally biased region" description="Basic and acidic residues" evidence="4">
    <location>
        <begin position="288"/>
        <end position="305"/>
    </location>
</feature>
<dbReference type="InterPro" id="IPR029188">
    <property type="entry name" value="Rrp14_N"/>
</dbReference>
<dbReference type="AlphaFoldDB" id="A0A1C7MGL5"/>
<dbReference type="EMBL" id="LUGG01000003">
    <property type="protein sequence ID" value="OBZ76061.1"/>
    <property type="molecule type" value="Genomic_DNA"/>
</dbReference>
<comment type="caution">
    <text evidence="7">The sequence shown here is derived from an EMBL/GenBank/DDBJ whole genome shotgun (WGS) entry which is preliminary data.</text>
</comment>
<dbReference type="GO" id="GO:0003677">
    <property type="term" value="F:DNA binding"/>
    <property type="evidence" value="ECO:0007669"/>
    <property type="project" value="TreeGrafter"/>
</dbReference>
<feature type="region of interest" description="Disordered" evidence="4">
    <location>
        <begin position="37"/>
        <end position="103"/>
    </location>
</feature>
<feature type="compositionally biased region" description="Basic and acidic residues" evidence="4">
    <location>
        <begin position="270"/>
        <end position="281"/>
    </location>
</feature>
<dbReference type="PANTHER" id="PTHR14369:SF0">
    <property type="entry name" value="SURFEIT LOCUS PROTEIN 6"/>
    <property type="match status" value="1"/>
</dbReference>
<feature type="compositionally biased region" description="Low complexity" evidence="4">
    <location>
        <begin position="229"/>
        <end position="240"/>
    </location>
</feature>
<evidence type="ECO:0000256" key="4">
    <source>
        <dbReference type="SAM" id="MobiDB-lite"/>
    </source>
</evidence>
<dbReference type="OMA" id="RIETTQK"/>
<evidence type="ECO:0000313" key="7">
    <source>
        <dbReference type="EMBL" id="OBZ76061.1"/>
    </source>
</evidence>
<feature type="compositionally biased region" description="Basic and acidic residues" evidence="4">
    <location>
        <begin position="151"/>
        <end position="202"/>
    </location>
</feature>
<protein>
    <submittedName>
        <fullName evidence="7">Ribosomal RNA-processing protein 14</fullName>
    </submittedName>
</protein>
<dbReference type="GO" id="GO:0005730">
    <property type="term" value="C:nucleolus"/>
    <property type="evidence" value="ECO:0007669"/>
    <property type="project" value="TreeGrafter"/>
</dbReference>
<organism evidence="7 8">
    <name type="scientific">Grifola frondosa</name>
    <name type="common">Maitake</name>
    <name type="synonym">Polyporus frondosus</name>
    <dbReference type="NCBI Taxonomy" id="5627"/>
    <lineage>
        <taxon>Eukaryota</taxon>
        <taxon>Fungi</taxon>
        <taxon>Dikarya</taxon>
        <taxon>Basidiomycota</taxon>
        <taxon>Agaricomycotina</taxon>
        <taxon>Agaricomycetes</taxon>
        <taxon>Polyporales</taxon>
        <taxon>Grifolaceae</taxon>
        <taxon>Grifola</taxon>
    </lineage>
</organism>
<sequence length="371" mass="41496">MPTATTVLQSSLEKHNETFENLLKLIPARFYLLQDDADSSKKQKAPKQAIKEASKKAKRDKLDPANNKTILELQHESLTREDANKKRTKGKRKAAALDSDADSDGIELDISIDEGEAHGGEVTARSIARQIARPHDGTPPWRWRTANAEPGSRDELLEERRRQRGAMRERRRKETKEKIKREEEMRGKGKGKEKDKSKDNKGPHTKTQLLVPDHPSHEASSTYTSIAFSSLVSSSGPSTSRKALPTTASNPPKRYLSSHRGWAKAGARMEGVKVHDDEGRLKKAVKRKEKEKVKSKKAWDERKEQLSTSMVAKQKKRADNIATRNERRNDKRKGTKTKPKDKGRPGFEGKSFGKGKGKDKGKSGAKGGGKN</sequence>
<evidence type="ECO:0000259" key="6">
    <source>
        <dbReference type="Pfam" id="PF15459"/>
    </source>
</evidence>
<dbReference type="Pfam" id="PF15459">
    <property type="entry name" value="RRP14"/>
    <property type="match status" value="1"/>
</dbReference>
<feature type="compositionally biased region" description="Basic and acidic residues" evidence="4">
    <location>
        <begin position="49"/>
        <end position="63"/>
    </location>
</feature>
<accession>A0A1C7MGL5</accession>
<dbReference type="InterPro" id="IPR007019">
    <property type="entry name" value="SURF6"/>
</dbReference>
<evidence type="ECO:0000256" key="1">
    <source>
        <dbReference type="ARBA" id="ARBA00004123"/>
    </source>
</evidence>
<dbReference type="STRING" id="5627.A0A1C7MGL5"/>
<evidence type="ECO:0000259" key="5">
    <source>
        <dbReference type="Pfam" id="PF04935"/>
    </source>
</evidence>
<evidence type="ECO:0000313" key="8">
    <source>
        <dbReference type="Proteomes" id="UP000092993"/>
    </source>
</evidence>
<dbReference type="OrthoDB" id="444809at2759"/>
<dbReference type="GO" id="GO:0042274">
    <property type="term" value="P:ribosomal small subunit biogenesis"/>
    <property type="evidence" value="ECO:0007669"/>
    <property type="project" value="TreeGrafter"/>
</dbReference>
<keyword evidence="8" id="KW-1185">Reference proteome</keyword>
<evidence type="ECO:0000256" key="3">
    <source>
        <dbReference type="ARBA" id="ARBA00023242"/>
    </source>
</evidence>
<feature type="compositionally biased region" description="Basic and acidic residues" evidence="4">
    <location>
        <begin position="73"/>
        <end position="85"/>
    </location>
</feature>
<name>A0A1C7MGL5_GRIFR</name>